<dbReference type="InterPro" id="IPR023008">
    <property type="entry name" value="MFS_YhhS-like"/>
</dbReference>
<keyword evidence="3 8" id="KW-1003">Cell membrane</keyword>
<organism evidence="10 11">
    <name type="scientific">Pandoraea thiooxydans</name>
    <dbReference type="NCBI Taxonomy" id="445709"/>
    <lineage>
        <taxon>Bacteria</taxon>
        <taxon>Pseudomonadati</taxon>
        <taxon>Pseudomonadota</taxon>
        <taxon>Betaproteobacteria</taxon>
        <taxon>Burkholderiales</taxon>
        <taxon>Burkholderiaceae</taxon>
        <taxon>Pandoraea</taxon>
    </lineage>
</organism>
<dbReference type="CDD" id="cd17489">
    <property type="entry name" value="MFS_YfcJ_like"/>
    <property type="match status" value="1"/>
</dbReference>
<evidence type="ECO:0000256" key="3">
    <source>
        <dbReference type="ARBA" id="ARBA00022475"/>
    </source>
</evidence>
<feature type="transmembrane region" description="Helical" evidence="8">
    <location>
        <begin position="159"/>
        <end position="178"/>
    </location>
</feature>
<dbReference type="PATRIC" id="fig|445709.3.peg.2446"/>
<reference evidence="11" key="1">
    <citation type="submission" date="2015-06" db="EMBL/GenBank/DDBJ databases">
        <authorList>
            <person name="Lim Y.L."/>
            <person name="Ee R."/>
            <person name="Yong D."/>
            <person name="How K.Y."/>
            <person name="Yin W.F."/>
            <person name="Chan K.G."/>
        </authorList>
    </citation>
    <scope>NUCLEOTIDE SEQUENCE [LARGE SCALE GENOMIC DNA]</scope>
    <source>
        <strain evidence="11">DSM 25325</strain>
    </source>
</reference>
<sequence>MSKESCLPHSAQRAPLVSNTAVTGQIVSTVFFTFLCYLAIGIPLAILPSYVHLDLGYSSVVAGLAISAQYLATLLSRPRAGRTADTVGPKQTVLYGLLACGVSGALLFVSAMWQHMPGLSLLALLASRLALGCGESFVGTGAITWGIGQVGATHTARVISWNGVATYGALAVGAPIGVALERAYGFSAIGVVVIGLALAGFGLAQLKRATAIVHGEKLAFRAVLGRVLPHGLGLALGSVGFGAIATFVTLFYASRHWPDAALTLTVFGTCFAGVRLLGANSIKRFGGFRVGIVSFCVELLGLSLLWLAPDPSVALLGAALSGAGFSLVFPALGVEAVGLVPPHSRGAALGAYSVFLDLSLGVTGPVAGLVVSQFGYAQVFLFAALSAALGACLTLGLHRRARRAPHLTVAGAE</sequence>
<feature type="transmembrane region" description="Helical" evidence="8">
    <location>
        <begin position="314"/>
        <end position="337"/>
    </location>
</feature>
<dbReference type="RefSeq" id="WP_047214621.1">
    <property type="nucleotide sequence ID" value="NZ_CP011568.3"/>
</dbReference>
<dbReference type="InterPro" id="IPR011701">
    <property type="entry name" value="MFS"/>
</dbReference>
<feature type="transmembrane region" description="Helical" evidence="8">
    <location>
        <begin position="376"/>
        <end position="397"/>
    </location>
</feature>
<evidence type="ECO:0000256" key="4">
    <source>
        <dbReference type="ARBA" id="ARBA00022519"/>
    </source>
</evidence>
<feature type="transmembrane region" description="Helical" evidence="8">
    <location>
        <begin position="93"/>
        <end position="113"/>
    </location>
</feature>
<dbReference type="InterPro" id="IPR036259">
    <property type="entry name" value="MFS_trans_sf"/>
</dbReference>
<proteinExistence type="inferred from homology"/>
<feature type="transmembrane region" description="Helical" evidence="8">
    <location>
        <begin position="119"/>
        <end position="147"/>
    </location>
</feature>
<dbReference type="Proteomes" id="UP000036700">
    <property type="component" value="Chromosome"/>
</dbReference>
<dbReference type="OrthoDB" id="322544at2"/>
<feature type="transmembrane region" description="Helical" evidence="8">
    <location>
        <begin position="227"/>
        <end position="254"/>
    </location>
</feature>
<feature type="transmembrane region" description="Helical" evidence="8">
    <location>
        <begin position="349"/>
        <end position="370"/>
    </location>
</feature>
<dbReference type="InterPro" id="IPR050171">
    <property type="entry name" value="MFS_Transporters"/>
</dbReference>
<accession>A0A0G3ERU3</accession>
<name>A0A0G3ERU3_9BURK</name>
<dbReference type="STRING" id="445709.ABW99_11525"/>
<dbReference type="GO" id="GO:0022857">
    <property type="term" value="F:transmembrane transporter activity"/>
    <property type="evidence" value="ECO:0007669"/>
    <property type="project" value="UniProtKB-UniRule"/>
</dbReference>
<keyword evidence="2 8" id="KW-0813">Transport</keyword>
<dbReference type="GO" id="GO:0005886">
    <property type="term" value="C:plasma membrane"/>
    <property type="evidence" value="ECO:0007669"/>
    <property type="project" value="UniProtKB-SubCell"/>
</dbReference>
<evidence type="ECO:0000256" key="7">
    <source>
        <dbReference type="ARBA" id="ARBA00023136"/>
    </source>
</evidence>
<dbReference type="KEGG" id="ptx:ABW99_11525"/>
<dbReference type="Gene3D" id="1.20.1250.20">
    <property type="entry name" value="MFS general substrate transporter like domains"/>
    <property type="match status" value="1"/>
</dbReference>
<keyword evidence="4 8" id="KW-0997">Cell inner membrane</keyword>
<feature type="transmembrane region" description="Helical" evidence="8">
    <location>
        <begin position="290"/>
        <end position="308"/>
    </location>
</feature>
<dbReference type="SUPFAM" id="SSF103473">
    <property type="entry name" value="MFS general substrate transporter"/>
    <property type="match status" value="1"/>
</dbReference>
<evidence type="ECO:0000256" key="6">
    <source>
        <dbReference type="ARBA" id="ARBA00022989"/>
    </source>
</evidence>
<dbReference type="NCBIfam" id="NF009048">
    <property type="entry name" value="PRK12382.1"/>
    <property type="match status" value="1"/>
</dbReference>
<dbReference type="EMBL" id="CP011568">
    <property type="protein sequence ID" value="AKJ68754.1"/>
    <property type="molecule type" value="Genomic_DNA"/>
</dbReference>
<comment type="similarity">
    <text evidence="8">Belongs to the major facilitator superfamily. YhhS family.</text>
</comment>
<gene>
    <name evidence="10" type="ORF">ABW99_11525</name>
</gene>
<dbReference type="HAMAP" id="MF_01118">
    <property type="entry name" value="MFS_YhhS"/>
    <property type="match status" value="1"/>
</dbReference>
<evidence type="ECO:0000259" key="9">
    <source>
        <dbReference type="PROSITE" id="PS50850"/>
    </source>
</evidence>
<dbReference type="NCBIfam" id="NF003477">
    <property type="entry name" value="PRK05122.1"/>
    <property type="match status" value="1"/>
</dbReference>
<keyword evidence="5 8" id="KW-0812">Transmembrane</keyword>
<evidence type="ECO:0000256" key="2">
    <source>
        <dbReference type="ARBA" id="ARBA00022448"/>
    </source>
</evidence>
<feature type="transmembrane region" description="Helical" evidence="8">
    <location>
        <begin position="21"/>
        <end position="43"/>
    </location>
</feature>
<feature type="transmembrane region" description="Helical" evidence="8">
    <location>
        <begin position="55"/>
        <end position="72"/>
    </location>
</feature>
<dbReference type="AlphaFoldDB" id="A0A0G3ERU3"/>
<comment type="subcellular location">
    <subcellularLocation>
        <location evidence="8">Cell inner membrane</location>
        <topology evidence="8">Multi-pass membrane protein</topology>
    </subcellularLocation>
    <subcellularLocation>
        <location evidence="1">Cell membrane</location>
        <topology evidence="1">Multi-pass membrane protein</topology>
    </subcellularLocation>
</comment>
<keyword evidence="7 8" id="KW-0472">Membrane</keyword>
<evidence type="ECO:0000313" key="11">
    <source>
        <dbReference type="Proteomes" id="UP000036700"/>
    </source>
</evidence>
<keyword evidence="6 8" id="KW-1133">Transmembrane helix</keyword>
<feature type="transmembrane region" description="Helical" evidence="8">
    <location>
        <begin position="184"/>
        <end position="206"/>
    </location>
</feature>
<feature type="transmembrane region" description="Helical" evidence="8">
    <location>
        <begin position="260"/>
        <end position="278"/>
    </location>
</feature>
<protein>
    <recommendedName>
        <fullName evidence="8">Uncharacterized MFS-type transporter ABW99_11525</fullName>
    </recommendedName>
</protein>
<dbReference type="PANTHER" id="PTHR23517:SF13">
    <property type="entry name" value="MAJOR FACILITATOR SUPERFAMILY MFS_1"/>
    <property type="match status" value="1"/>
</dbReference>
<dbReference type="InterPro" id="IPR020846">
    <property type="entry name" value="MFS_dom"/>
</dbReference>
<keyword evidence="11" id="KW-1185">Reference proteome</keyword>
<dbReference type="Pfam" id="PF07690">
    <property type="entry name" value="MFS_1"/>
    <property type="match status" value="1"/>
</dbReference>
<evidence type="ECO:0000256" key="5">
    <source>
        <dbReference type="ARBA" id="ARBA00022692"/>
    </source>
</evidence>
<evidence type="ECO:0000256" key="1">
    <source>
        <dbReference type="ARBA" id="ARBA00004651"/>
    </source>
</evidence>
<evidence type="ECO:0000256" key="8">
    <source>
        <dbReference type="HAMAP-Rule" id="MF_01118"/>
    </source>
</evidence>
<dbReference type="PANTHER" id="PTHR23517">
    <property type="entry name" value="RESISTANCE PROTEIN MDTM, PUTATIVE-RELATED-RELATED"/>
    <property type="match status" value="1"/>
</dbReference>
<feature type="domain" description="Major facilitator superfamily (MFS) profile" evidence="9">
    <location>
        <begin position="188"/>
        <end position="413"/>
    </location>
</feature>
<evidence type="ECO:0000313" key="10">
    <source>
        <dbReference type="EMBL" id="AKJ68754.1"/>
    </source>
</evidence>
<dbReference type="PROSITE" id="PS50850">
    <property type="entry name" value="MFS"/>
    <property type="match status" value="1"/>
</dbReference>